<dbReference type="InterPro" id="IPR013189">
    <property type="entry name" value="Glyco_hydro_32_C"/>
</dbReference>
<dbReference type="Proteomes" id="UP000609323">
    <property type="component" value="Unassembled WGS sequence"/>
</dbReference>
<dbReference type="PANTHER" id="PTHR43101">
    <property type="entry name" value="BETA-FRUCTOSIDASE"/>
    <property type="match status" value="1"/>
</dbReference>
<dbReference type="InterPro" id="IPR023296">
    <property type="entry name" value="Glyco_hydro_beta-prop_sf"/>
</dbReference>
<evidence type="ECO:0000313" key="8">
    <source>
        <dbReference type="EMBL" id="GGA48959.1"/>
    </source>
</evidence>
<dbReference type="Pfam" id="PF00251">
    <property type="entry name" value="Glyco_hydro_32N"/>
    <property type="match status" value="1"/>
</dbReference>
<evidence type="ECO:0000256" key="1">
    <source>
        <dbReference type="ARBA" id="ARBA00009902"/>
    </source>
</evidence>
<evidence type="ECO:0000256" key="4">
    <source>
        <dbReference type="ARBA" id="ARBA00023295"/>
    </source>
</evidence>
<gene>
    <name evidence="8" type="ORF">GCM10010917_37810</name>
</gene>
<evidence type="ECO:0000256" key="3">
    <source>
        <dbReference type="ARBA" id="ARBA00022801"/>
    </source>
</evidence>
<dbReference type="Pfam" id="PF08244">
    <property type="entry name" value="Glyco_hydro_32C"/>
    <property type="match status" value="1"/>
</dbReference>
<dbReference type="EMBL" id="BMHF01000018">
    <property type="protein sequence ID" value="GGA48959.1"/>
    <property type="molecule type" value="Genomic_DNA"/>
</dbReference>
<proteinExistence type="inferred from homology"/>
<dbReference type="SUPFAM" id="SSF75005">
    <property type="entry name" value="Arabinanase/levansucrase/invertase"/>
    <property type="match status" value="1"/>
</dbReference>
<evidence type="ECO:0000256" key="5">
    <source>
        <dbReference type="RuleBase" id="RU362110"/>
    </source>
</evidence>
<dbReference type="InterPro" id="IPR051214">
    <property type="entry name" value="GH32_Enzymes"/>
</dbReference>
<protein>
    <recommendedName>
        <fullName evidence="2">beta-fructofuranosidase</fullName>
        <ecNumber evidence="2">3.2.1.26</ecNumber>
    </recommendedName>
</protein>
<accession>A0ABQ1GS94</accession>
<keyword evidence="9" id="KW-1185">Reference proteome</keyword>
<dbReference type="Gene3D" id="2.60.120.560">
    <property type="entry name" value="Exo-inulinase, domain 1"/>
    <property type="match status" value="1"/>
</dbReference>
<evidence type="ECO:0000259" key="6">
    <source>
        <dbReference type="Pfam" id="PF00251"/>
    </source>
</evidence>
<dbReference type="EC" id="3.2.1.26" evidence="2"/>
<dbReference type="InterPro" id="IPR013320">
    <property type="entry name" value="ConA-like_dom_sf"/>
</dbReference>
<sequence length="450" mass="52004">MLQQDRLHLKAPGAWINDPNGFIYFRGEYHLFYQFFPYGLEWGTMHWGHAVSRDLVHWEHQKIALFPTKSYDQNGCFSGSAIEENGKLYLFYTAVKYKAFDEENVHVIVNEQFESSQALLIAEDGYHFDNFGAKRQIIPPIADRALGDRTHTRDPKVWKQGEQFYMVLGSKTADNEGKLLFYRSDDLLDWEYVNACMKPGFGHMWECPDLFQVRLDGGQQANVLIMSPEGIKEDSLYPSHAVCSVVSFEHENCELVLPDSFQMVDCGEDLYAPQTHVDAEGRRVMIAWMRMPMAVRYEDGREPWIGMMALPRVIEVQEGHIYFRVHPQVKRSFTEEISSAEQLDFQEPFWIQADLNAGEFLDIGGYQIRIEDDRLKADRSGVFAGLKGHGLKFQTPKLQGNYRLDIFVEPNLIEVFVNDGQYVLSNVVYGLKPYVKGRADCKIRVMKKQF</sequence>
<feature type="domain" description="Glycosyl hydrolase family 32 C-terminal" evidence="7">
    <location>
        <begin position="395"/>
        <end position="429"/>
    </location>
</feature>
<dbReference type="CDD" id="cd08996">
    <property type="entry name" value="GH32_FFase"/>
    <property type="match status" value="1"/>
</dbReference>
<dbReference type="InterPro" id="IPR001362">
    <property type="entry name" value="Glyco_hydro_32"/>
</dbReference>
<dbReference type="PANTHER" id="PTHR43101:SF1">
    <property type="entry name" value="BETA-FRUCTOSIDASE"/>
    <property type="match status" value="1"/>
</dbReference>
<dbReference type="Gene3D" id="2.115.10.20">
    <property type="entry name" value="Glycosyl hydrolase domain, family 43"/>
    <property type="match status" value="1"/>
</dbReference>
<evidence type="ECO:0000259" key="7">
    <source>
        <dbReference type="Pfam" id="PF08244"/>
    </source>
</evidence>
<comment type="similarity">
    <text evidence="1 5">Belongs to the glycosyl hydrolase 32 family.</text>
</comment>
<dbReference type="RefSeq" id="WP_094095914.1">
    <property type="nucleotide sequence ID" value="NZ_BMHF01000018.1"/>
</dbReference>
<organism evidence="8 9">
    <name type="scientific">Paenibacillus physcomitrellae</name>
    <dbReference type="NCBI Taxonomy" id="1619311"/>
    <lineage>
        <taxon>Bacteria</taxon>
        <taxon>Bacillati</taxon>
        <taxon>Bacillota</taxon>
        <taxon>Bacilli</taxon>
        <taxon>Bacillales</taxon>
        <taxon>Paenibacillaceae</taxon>
        <taxon>Paenibacillus</taxon>
    </lineage>
</organism>
<name>A0ABQ1GS94_9BACL</name>
<keyword evidence="3 5" id="KW-0378">Hydrolase</keyword>
<evidence type="ECO:0000313" key="9">
    <source>
        <dbReference type="Proteomes" id="UP000609323"/>
    </source>
</evidence>
<dbReference type="InterPro" id="IPR013148">
    <property type="entry name" value="Glyco_hydro_32_N"/>
</dbReference>
<dbReference type="SMART" id="SM00640">
    <property type="entry name" value="Glyco_32"/>
    <property type="match status" value="1"/>
</dbReference>
<keyword evidence="4 5" id="KW-0326">Glycosidase</keyword>
<comment type="caution">
    <text evidence="8">The sequence shown here is derived from an EMBL/GenBank/DDBJ whole genome shotgun (WGS) entry which is preliminary data.</text>
</comment>
<dbReference type="SUPFAM" id="SSF49899">
    <property type="entry name" value="Concanavalin A-like lectins/glucanases"/>
    <property type="match status" value="1"/>
</dbReference>
<evidence type="ECO:0000256" key="2">
    <source>
        <dbReference type="ARBA" id="ARBA00012758"/>
    </source>
</evidence>
<reference evidence="9" key="1">
    <citation type="journal article" date="2019" name="Int. J. Syst. Evol. Microbiol.">
        <title>The Global Catalogue of Microorganisms (GCM) 10K type strain sequencing project: providing services to taxonomists for standard genome sequencing and annotation.</title>
        <authorList>
            <consortium name="The Broad Institute Genomics Platform"/>
            <consortium name="The Broad Institute Genome Sequencing Center for Infectious Disease"/>
            <person name="Wu L."/>
            <person name="Ma J."/>
        </authorList>
    </citation>
    <scope>NUCLEOTIDE SEQUENCE [LARGE SCALE GENOMIC DNA]</scope>
    <source>
        <strain evidence="9">CGMCC 1.15044</strain>
    </source>
</reference>
<feature type="domain" description="Glycosyl hydrolase family 32 N-terminal" evidence="6">
    <location>
        <begin position="8"/>
        <end position="320"/>
    </location>
</feature>